<dbReference type="Proteomes" id="UP000549394">
    <property type="component" value="Unassembled WGS sequence"/>
</dbReference>
<keyword evidence="1" id="KW-0472">Membrane</keyword>
<dbReference type="Pfam" id="PF13383">
    <property type="entry name" value="Methyltransf_22"/>
    <property type="match status" value="1"/>
</dbReference>
<dbReference type="InterPro" id="IPR025714">
    <property type="entry name" value="Methyltranfer_dom"/>
</dbReference>
<feature type="domain" description="Methyltransferase" evidence="2">
    <location>
        <begin position="334"/>
        <end position="529"/>
    </location>
</feature>
<keyword evidence="1" id="KW-0812">Transmembrane</keyword>
<dbReference type="EMBL" id="CAJFCJ010000004">
    <property type="protein sequence ID" value="CAD5113621.1"/>
    <property type="molecule type" value="Genomic_DNA"/>
</dbReference>
<organism evidence="3 4">
    <name type="scientific">Dimorphilus gyrociliatus</name>
    <dbReference type="NCBI Taxonomy" id="2664684"/>
    <lineage>
        <taxon>Eukaryota</taxon>
        <taxon>Metazoa</taxon>
        <taxon>Spiralia</taxon>
        <taxon>Lophotrochozoa</taxon>
        <taxon>Annelida</taxon>
        <taxon>Polychaeta</taxon>
        <taxon>Polychaeta incertae sedis</taxon>
        <taxon>Dinophilidae</taxon>
        <taxon>Dimorphilus</taxon>
    </lineage>
</organism>
<comment type="caution">
    <text evidence="3">The sequence shown here is derived from an EMBL/GenBank/DDBJ whole genome shotgun (WGS) entry which is preliminary data.</text>
</comment>
<dbReference type="PANTHER" id="PTHR32026">
    <property type="entry name" value="METHYLTRANSFERASE-LIKE PROTEIN 24"/>
    <property type="match status" value="1"/>
</dbReference>
<feature type="transmembrane region" description="Helical" evidence="1">
    <location>
        <begin position="6"/>
        <end position="24"/>
    </location>
</feature>
<sequence>MMVFKTTVAIFGAVLVYVLVLITYRRTGRQLTERAISKVDNFMSPAELSSKKDDLPHIYSISRFLPLSVAAELLHKSVVNANRSECSKIQHIYPGLNICESNGRDESASLKIGIPCIVYSARSNPEKDFEAEETFQRVYGCDIIVFAPRSPNNKPPHNIHLEDSLLSTRNIKIGSKRHKSISSTMIQYGHSAVDLLILNYEGNELPIIQSALGSNAIKRIRHTVMNLYLSRLTSSESYERYAEMLLQLKSAGFVNYLTIPSKYKHKSGTGIDYPEYYTLYFYNKKFNDKAELYHFVSPSRPAVKLPDDLKFRSEPLYDTHLHEFLPTEIAEERLYRWLQKSDIHCHSSERLGSLQEGGWNICTAGIYKPRAPCLIYSFGYKADLSFEDTIGLKYGCRVRSFDPTLSNEAERNSFVSVYPYGLNGKDTNIDVKGRKAQFFTFHSILKKFDEVDSVIDYLKFDIEWIEWDVLENFFKGDGLKNVKQLGFEIHFGDPSAALDFFNSKMFTMRWRLLKRLEEKGFARWHAHANPKGFYIDRELRTYIFEVYYLNLSMLTG</sequence>
<protein>
    <submittedName>
        <fullName evidence="3">DgyrCDS2785</fullName>
    </submittedName>
</protein>
<name>A0A7I8VE12_9ANNE</name>
<reference evidence="3 4" key="1">
    <citation type="submission" date="2020-08" db="EMBL/GenBank/DDBJ databases">
        <authorList>
            <person name="Hejnol A."/>
        </authorList>
    </citation>
    <scope>NUCLEOTIDE SEQUENCE [LARGE SCALE GENOMIC DNA]</scope>
</reference>
<evidence type="ECO:0000259" key="2">
    <source>
        <dbReference type="Pfam" id="PF13383"/>
    </source>
</evidence>
<evidence type="ECO:0000256" key="1">
    <source>
        <dbReference type="SAM" id="Phobius"/>
    </source>
</evidence>
<evidence type="ECO:0000313" key="3">
    <source>
        <dbReference type="EMBL" id="CAD5113621.1"/>
    </source>
</evidence>
<gene>
    <name evidence="3" type="ORF">DGYR_LOCUS2579</name>
</gene>
<proteinExistence type="predicted"/>
<evidence type="ECO:0000313" key="4">
    <source>
        <dbReference type="Proteomes" id="UP000549394"/>
    </source>
</evidence>
<dbReference type="InterPro" id="IPR026913">
    <property type="entry name" value="METTL24"/>
</dbReference>
<accession>A0A7I8VE12</accession>
<keyword evidence="4" id="KW-1185">Reference proteome</keyword>
<dbReference type="OrthoDB" id="10006218at2759"/>
<dbReference type="PANTHER" id="PTHR32026:SF10">
    <property type="entry name" value="METHYLTRANSFERASE-LIKE PROTEIN 24-RELATED"/>
    <property type="match status" value="1"/>
</dbReference>
<keyword evidence="1" id="KW-1133">Transmembrane helix</keyword>
<dbReference type="AlphaFoldDB" id="A0A7I8VE12"/>